<feature type="region of interest" description="Disordered" evidence="10">
    <location>
        <begin position="365"/>
        <end position="392"/>
    </location>
</feature>
<organism evidence="12 13">
    <name type="scientific">Ustilago trichophora</name>
    <dbReference type="NCBI Taxonomy" id="86804"/>
    <lineage>
        <taxon>Eukaryota</taxon>
        <taxon>Fungi</taxon>
        <taxon>Dikarya</taxon>
        <taxon>Basidiomycota</taxon>
        <taxon>Ustilaginomycotina</taxon>
        <taxon>Ustilaginomycetes</taxon>
        <taxon>Ustilaginales</taxon>
        <taxon>Ustilaginaceae</taxon>
        <taxon>Ustilago</taxon>
    </lineage>
</organism>
<dbReference type="GO" id="GO:0005737">
    <property type="term" value="C:cytoplasm"/>
    <property type="evidence" value="ECO:0007669"/>
    <property type="project" value="UniProtKB-SubCell"/>
</dbReference>
<feature type="compositionally biased region" description="Polar residues" evidence="10">
    <location>
        <begin position="696"/>
        <end position="719"/>
    </location>
</feature>
<evidence type="ECO:0000256" key="10">
    <source>
        <dbReference type="SAM" id="MobiDB-lite"/>
    </source>
</evidence>
<dbReference type="InterPro" id="IPR040221">
    <property type="entry name" value="CDCA7/CDA7L"/>
</dbReference>
<name>A0A5C3EC53_9BASI</name>
<dbReference type="GO" id="GO:0006355">
    <property type="term" value="P:regulation of DNA-templated transcription"/>
    <property type="evidence" value="ECO:0007669"/>
    <property type="project" value="InterPro"/>
</dbReference>
<dbReference type="AlphaFoldDB" id="A0A5C3EC53"/>
<feature type="compositionally biased region" description="Polar residues" evidence="10">
    <location>
        <begin position="96"/>
        <end position="107"/>
    </location>
</feature>
<feature type="region of interest" description="Disordered" evidence="10">
    <location>
        <begin position="696"/>
        <end position="742"/>
    </location>
</feature>
<keyword evidence="8" id="KW-0804">Transcription</keyword>
<keyword evidence="4" id="KW-1017">Isopeptide bond</keyword>
<dbReference type="PANTHER" id="PTHR31169">
    <property type="entry name" value="OS05G0300700 PROTEIN"/>
    <property type="match status" value="1"/>
</dbReference>
<feature type="compositionally biased region" description="Basic residues" evidence="10">
    <location>
        <begin position="521"/>
        <end position="531"/>
    </location>
</feature>
<evidence type="ECO:0000256" key="5">
    <source>
        <dbReference type="ARBA" id="ARBA00022553"/>
    </source>
</evidence>
<keyword evidence="5" id="KW-0597">Phosphoprotein</keyword>
<accession>A0A5C3EC53</accession>
<evidence type="ECO:0000313" key="12">
    <source>
        <dbReference type="EMBL" id="SPO27770.1"/>
    </source>
</evidence>
<proteinExistence type="predicted"/>
<evidence type="ECO:0000256" key="6">
    <source>
        <dbReference type="ARBA" id="ARBA00022843"/>
    </source>
</evidence>
<feature type="compositionally biased region" description="Acidic residues" evidence="10">
    <location>
        <begin position="647"/>
        <end position="663"/>
    </location>
</feature>
<keyword evidence="6" id="KW-0832">Ubl conjugation</keyword>
<feature type="compositionally biased region" description="Acidic residues" evidence="10">
    <location>
        <begin position="80"/>
        <end position="90"/>
    </location>
</feature>
<evidence type="ECO:0000259" key="11">
    <source>
        <dbReference type="Pfam" id="PF10497"/>
    </source>
</evidence>
<evidence type="ECO:0000256" key="8">
    <source>
        <dbReference type="ARBA" id="ARBA00023163"/>
    </source>
</evidence>
<feature type="region of interest" description="Disordered" evidence="10">
    <location>
        <begin position="237"/>
        <end position="302"/>
    </location>
</feature>
<feature type="domain" description="Zinc-finger" evidence="11">
    <location>
        <begin position="421"/>
        <end position="475"/>
    </location>
</feature>
<reference evidence="12 13" key="1">
    <citation type="submission" date="2018-03" db="EMBL/GenBank/DDBJ databases">
        <authorList>
            <person name="Guldener U."/>
        </authorList>
    </citation>
    <scope>NUCLEOTIDE SEQUENCE [LARGE SCALE GENOMIC DNA]</scope>
    <source>
        <strain evidence="12 13">NBRC100155</strain>
    </source>
</reference>
<dbReference type="InterPro" id="IPR018866">
    <property type="entry name" value="Znf-4CXXC_R1"/>
</dbReference>
<feature type="region of interest" description="Disordered" evidence="10">
    <location>
        <begin position="202"/>
        <end position="225"/>
    </location>
</feature>
<feature type="compositionally biased region" description="Low complexity" evidence="10">
    <location>
        <begin position="119"/>
        <end position="129"/>
    </location>
</feature>
<feature type="region of interest" description="Disordered" evidence="10">
    <location>
        <begin position="809"/>
        <end position="828"/>
    </location>
</feature>
<feature type="region of interest" description="Disordered" evidence="10">
    <location>
        <begin position="77"/>
        <end position="129"/>
    </location>
</feature>
<dbReference type="OrthoDB" id="298344at2759"/>
<protein>
    <submittedName>
        <fullName evidence="12">Related to SRP40 - serine-rich protein with a role in pre-ribosome assembly or transport</fullName>
    </submittedName>
</protein>
<keyword evidence="13" id="KW-1185">Reference proteome</keyword>
<dbReference type="EMBL" id="OOIN01000018">
    <property type="protein sequence ID" value="SPO27770.1"/>
    <property type="molecule type" value="Genomic_DNA"/>
</dbReference>
<dbReference type="Pfam" id="PF10497">
    <property type="entry name" value="zf-4CXXC_R1"/>
    <property type="match status" value="1"/>
</dbReference>
<feature type="region of interest" description="Disordered" evidence="10">
    <location>
        <begin position="1"/>
        <end position="55"/>
    </location>
</feature>
<feature type="compositionally biased region" description="Pro residues" evidence="10">
    <location>
        <begin position="169"/>
        <end position="178"/>
    </location>
</feature>
<keyword evidence="9" id="KW-0539">Nucleus</keyword>
<comment type="subcellular location">
    <subcellularLocation>
        <location evidence="2">Cytoplasm</location>
    </subcellularLocation>
    <subcellularLocation>
        <location evidence="1">Nucleus</location>
    </subcellularLocation>
</comment>
<dbReference type="PANTHER" id="PTHR31169:SF8">
    <property type="entry name" value="ZINC-FINGER DOMAIN OF MONOAMINE-OXIDASE A REPRESSOR R1 PROTEIN"/>
    <property type="match status" value="1"/>
</dbReference>
<keyword evidence="3" id="KW-0963">Cytoplasm</keyword>
<dbReference type="Proteomes" id="UP000324022">
    <property type="component" value="Unassembled WGS sequence"/>
</dbReference>
<feature type="compositionally biased region" description="Basic residues" evidence="10">
    <location>
        <begin position="274"/>
        <end position="283"/>
    </location>
</feature>
<dbReference type="GO" id="GO:0005634">
    <property type="term" value="C:nucleus"/>
    <property type="evidence" value="ECO:0007669"/>
    <property type="project" value="UniProtKB-SubCell"/>
</dbReference>
<evidence type="ECO:0000256" key="9">
    <source>
        <dbReference type="ARBA" id="ARBA00023242"/>
    </source>
</evidence>
<feature type="compositionally biased region" description="Polar residues" evidence="10">
    <location>
        <begin position="10"/>
        <end position="19"/>
    </location>
</feature>
<evidence type="ECO:0000256" key="4">
    <source>
        <dbReference type="ARBA" id="ARBA00022499"/>
    </source>
</evidence>
<gene>
    <name evidence="12" type="ORF">UTRI_10173</name>
</gene>
<keyword evidence="7" id="KW-0805">Transcription regulation</keyword>
<feature type="compositionally biased region" description="Low complexity" evidence="10">
    <location>
        <begin position="20"/>
        <end position="35"/>
    </location>
</feature>
<evidence type="ECO:0000256" key="3">
    <source>
        <dbReference type="ARBA" id="ARBA00022490"/>
    </source>
</evidence>
<evidence type="ECO:0000256" key="1">
    <source>
        <dbReference type="ARBA" id="ARBA00004123"/>
    </source>
</evidence>
<feature type="compositionally biased region" description="Acidic residues" evidence="10">
    <location>
        <begin position="365"/>
        <end position="375"/>
    </location>
</feature>
<feature type="region of interest" description="Disordered" evidence="10">
    <location>
        <begin position="639"/>
        <end position="663"/>
    </location>
</feature>
<feature type="region of interest" description="Disordered" evidence="10">
    <location>
        <begin position="161"/>
        <end position="182"/>
    </location>
</feature>
<feature type="region of interest" description="Disordered" evidence="10">
    <location>
        <begin position="515"/>
        <end position="551"/>
    </location>
</feature>
<evidence type="ECO:0000256" key="7">
    <source>
        <dbReference type="ARBA" id="ARBA00023015"/>
    </source>
</evidence>
<sequence>MPLRRHATSRRSASWTQPITSNTRTTNPDPSTTTTRDFRINAATPSPNASGRATLGDLLSSSHNLRAAKAARHVIGLSDSNDDDDDDDNVDAPSATRVQTQRPINQPESDDVVTPELPPADASAPALPDTLADLSDSLHLPSVEVVIEDDSGVETTELQLDVPQNKQPLHPPEPPPDPLANQRPIIDCEELDMQINELMTRLDAKQMSDSEHDDEDYEERRQRKLRENDVLLAMLGLAPSGSKPNPYDSATADFQDEHDHDADDEQMQNDASASRRRGRPKRHLHDDSARPSDGVNDTRSYKKKKYDRKVKFADDGTTKMAPLPGESFDLAYVDISALRDRARNDYVFIRDVPDIRPEDLITWSEDEEEAEEGEQEAGKANQYVSDEDPDDAGFRGYDALGRRITKRKYRQPDVLPDGTVFTSCHQCRRKTPGTKMRCHLMRQGDACKLWYCERCITIRYGIDFDPDNSNFQCPRSGMHRVLAVTQELKRLASQKALDGVDDAIGAIVAEPAAIETEAPTPKKRGRPKGKANGKEAGDLDTPVFGPQKRRDEVAEGEVLSELEGYTLGRLNVARRVLKLIASKRAAAEARKAKLIVRLKIPSRTLTSVEGSAAATDGGEHKRKMANYHDMEKDVWVRSAADNSTSESDVDSYSEHDELADDVTDAEAEDVDEAVFEEGRTQVFAASYLQRTGIASTVASRGSSPLTSLDGSESNFSMASSHYDAQDKDASQEAEIQEGPEASTEANLTAILPQTSFGVPQDMQQLALAVLEDHNGPGKAVHADLLRLGDSPAFRTSSGSEAGQLTALLDSEPSAGTPGFYAETTFSGP</sequence>
<evidence type="ECO:0000256" key="2">
    <source>
        <dbReference type="ARBA" id="ARBA00004496"/>
    </source>
</evidence>
<evidence type="ECO:0000313" key="13">
    <source>
        <dbReference type="Proteomes" id="UP000324022"/>
    </source>
</evidence>